<dbReference type="RefSeq" id="WP_042483293.1">
    <property type="nucleotide sequence ID" value="NZ_CAXOJJ010000031.1"/>
</dbReference>
<organism evidence="2 3">
    <name type="scientific">Alcaligenes faecalis</name>
    <dbReference type="NCBI Taxonomy" id="511"/>
    <lineage>
        <taxon>Bacteria</taxon>
        <taxon>Pseudomonadati</taxon>
        <taxon>Pseudomonadota</taxon>
        <taxon>Betaproteobacteria</taxon>
        <taxon>Burkholderiales</taxon>
        <taxon>Alcaligenaceae</taxon>
        <taxon>Alcaligenes</taxon>
    </lineage>
</organism>
<dbReference type="InterPro" id="IPR016035">
    <property type="entry name" value="Acyl_Trfase/lysoPLipase"/>
</dbReference>
<dbReference type="AlphaFoldDB" id="A0A0M7BTA2"/>
<proteinExistence type="predicted"/>
<dbReference type="Proteomes" id="UP000245216">
    <property type="component" value="Unassembled WGS sequence"/>
</dbReference>
<dbReference type="STRING" id="511.UZ73_06980"/>
<evidence type="ECO:0000256" key="1">
    <source>
        <dbReference type="PROSITE-ProRule" id="PRU01161"/>
    </source>
</evidence>
<accession>A0A0M7BTA2</accession>
<dbReference type="Pfam" id="PF01734">
    <property type="entry name" value="Patatin"/>
    <property type="match status" value="1"/>
</dbReference>
<evidence type="ECO:0000313" key="2">
    <source>
        <dbReference type="EMBL" id="PWE14661.1"/>
    </source>
</evidence>
<dbReference type="GO" id="GO:0016042">
    <property type="term" value="P:lipid catabolic process"/>
    <property type="evidence" value="ECO:0007669"/>
    <property type="project" value="UniProtKB-UniRule"/>
</dbReference>
<accession>A0A0S2JPP2</accession>
<evidence type="ECO:0000313" key="3">
    <source>
        <dbReference type="Proteomes" id="UP000245216"/>
    </source>
</evidence>
<dbReference type="GeneID" id="29369492"/>
<dbReference type="EMBL" id="QEXO01000002">
    <property type="protein sequence ID" value="PWE14661.1"/>
    <property type="molecule type" value="Genomic_DNA"/>
</dbReference>
<feature type="active site" description="Proton acceptor" evidence="1">
    <location>
        <position position="223"/>
    </location>
</feature>
<dbReference type="SUPFAM" id="SSF52151">
    <property type="entry name" value="FabD/lysophospholipase-like"/>
    <property type="match status" value="1"/>
</dbReference>
<dbReference type="GO" id="GO:0016787">
    <property type="term" value="F:hydrolase activity"/>
    <property type="evidence" value="ECO:0007669"/>
    <property type="project" value="UniProtKB-UniRule"/>
</dbReference>
<feature type="short sequence motif" description="GXGXXG" evidence="1">
    <location>
        <begin position="15"/>
        <end position="20"/>
    </location>
</feature>
<dbReference type="PANTHER" id="PTHR14226:SF57">
    <property type="entry name" value="BLR7027 PROTEIN"/>
    <property type="match status" value="1"/>
</dbReference>
<comment type="caution">
    <text evidence="1">Lacks conserved residue(s) required for the propagation of feature annotation.</text>
</comment>
<reference evidence="2 3" key="1">
    <citation type="submission" date="2018-05" db="EMBL/GenBank/DDBJ databases">
        <title>Genome Sequence of an Efficient Indole-Degrading Bacterium, Alcaligenes sp.YBY.</title>
        <authorList>
            <person name="Yang B."/>
        </authorList>
    </citation>
    <scope>NUCLEOTIDE SEQUENCE [LARGE SCALE GENOMIC DNA]</scope>
    <source>
        <strain evidence="2 3">YBY</strain>
    </source>
</reference>
<feature type="active site" description="Nucleophile" evidence="1">
    <location>
        <position position="53"/>
    </location>
</feature>
<dbReference type="PROSITE" id="PS51635">
    <property type="entry name" value="PNPLA"/>
    <property type="match status" value="1"/>
</dbReference>
<dbReference type="Gene3D" id="3.40.1090.10">
    <property type="entry name" value="Cytosolic phospholipase A2 catalytic domain"/>
    <property type="match status" value="1"/>
</dbReference>
<feature type="short sequence motif" description="GXSXG" evidence="1">
    <location>
        <begin position="51"/>
        <end position="55"/>
    </location>
</feature>
<dbReference type="InterPro" id="IPR002641">
    <property type="entry name" value="PNPLA_dom"/>
</dbReference>
<gene>
    <name evidence="2" type="ORF">DF183_08080</name>
</gene>
<keyword evidence="1" id="KW-0443">Lipid metabolism</keyword>
<comment type="caution">
    <text evidence="2">The sequence shown here is derived from an EMBL/GenBank/DDBJ whole genome shotgun (WGS) entry which is preliminary data.</text>
</comment>
<dbReference type="KEGG" id="afa:UZ73_06980"/>
<keyword evidence="1" id="KW-0378">Hydrolase</keyword>
<dbReference type="OrthoDB" id="9798773at2"/>
<protein>
    <submittedName>
        <fullName evidence="2">Patatin</fullName>
    </submittedName>
</protein>
<reference evidence="2 3" key="2">
    <citation type="submission" date="2018-05" db="EMBL/GenBank/DDBJ databases">
        <authorList>
            <person name="Lanie J.A."/>
            <person name="Ng W.-L."/>
            <person name="Kazmierczak K.M."/>
            <person name="Andrzejewski T.M."/>
            <person name="Davidsen T.M."/>
            <person name="Wayne K.J."/>
            <person name="Tettelin H."/>
            <person name="Glass J.I."/>
            <person name="Rusch D."/>
            <person name="Podicherti R."/>
            <person name="Tsui H.-C.T."/>
            <person name="Winkler M.E."/>
        </authorList>
    </citation>
    <scope>NUCLEOTIDE SEQUENCE [LARGE SCALE GENOMIC DNA]</scope>
    <source>
        <strain evidence="2 3">YBY</strain>
    </source>
</reference>
<keyword evidence="1" id="KW-0442">Lipid degradation</keyword>
<sequence>MIQRSPAPVALVLNGGGARGAYQAGVLAGLLELLDPDRNPQFRNPFDIICGSSAGSINAAGLACRADKPHEAVDHIQQLWGSLRTNDIFHADPLQLLATSVHWVATLALGWLAPRLRDHVPHSMLDNSPLRDLLEKSLDFDRLQRNLAQQHVGALAITAAAYTTGEHLTFYQCDERIRPWTRNLRRAIPGVIGVDHLMASSAIPFMFPAQSLQVGKQTQWCGDGTMRQLAPISPAIHLGAHKVLIVGTGYADNTYHEQECEDPPYPSLAQISGYALSNIFLDSVSTDIERMERINTLLAYMPANVLQSQSLRPVSTFAITPSRSLDEIATRHIHQMPTAARTLFRVLGVSSKSGPTTGGALISYLLFESGYTQELIELGKTDTMSRREEVLAFFKEAS</sequence>
<name>A0A0M7BTA2_ALCFA</name>
<dbReference type="InterPro" id="IPR050301">
    <property type="entry name" value="NTE"/>
</dbReference>
<dbReference type="PANTHER" id="PTHR14226">
    <property type="entry name" value="NEUROPATHY TARGET ESTERASE/SWISS CHEESE D.MELANOGASTER"/>
    <property type="match status" value="1"/>
</dbReference>